<evidence type="ECO:0000313" key="1">
    <source>
        <dbReference type="EMBL" id="QNO47277.1"/>
    </source>
</evidence>
<sequence>MPVAVHDRSARKQEIALKKIIDHGLIRILDIDTLVDLQLRSVPPVRSHRAEWSKSVL</sequence>
<reference evidence="1" key="1">
    <citation type="submission" date="2020-06" db="EMBL/GenBank/DDBJ databases">
        <title>Unique genomic features of the anaerobic methanotrophic archaea.</title>
        <authorList>
            <person name="Chadwick G.L."/>
            <person name="Skennerton C.T."/>
            <person name="Laso-Perez R."/>
            <person name="Leu A.O."/>
            <person name="Speth D.R."/>
            <person name="Yu H."/>
            <person name="Morgan-Lang C."/>
            <person name="Hatzenpichler R."/>
            <person name="Goudeau D."/>
            <person name="Malmstrom R."/>
            <person name="Brazelton W.J."/>
            <person name="Woyke T."/>
            <person name="Hallam S.J."/>
            <person name="Tyson G.W."/>
            <person name="Wegener G."/>
            <person name="Boetius A."/>
            <person name="Orphan V."/>
        </authorList>
    </citation>
    <scope>NUCLEOTIDE SEQUENCE</scope>
</reference>
<dbReference type="AlphaFoldDB" id="A0A7G9YGZ3"/>
<name>A0A7G9YGZ3_9EURY</name>
<proteinExistence type="predicted"/>
<protein>
    <submittedName>
        <fullName evidence="1">Uncharacterized protein</fullName>
    </submittedName>
</protein>
<accession>A0A7G9YGZ3</accession>
<gene>
    <name evidence="1" type="ORF">BDMKHGCF_00020</name>
</gene>
<dbReference type="EMBL" id="MT631253">
    <property type="protein sequence ID" value="QNO47277.1"/>
    <property type="molecule type" value="Genomic_DNA"/>
</dbReference>
<organism evidence="1">
    <name type="scientific">Candidatus Methanogaster sp. ANME-2c ERB4</name>
    <dbReference type="NCBI Taxonomy" id="2759911"/>
    <lineage>
        <taxon>Archaea</taxon>
        <taxon>Methanobacteriati</taxon>
        <taxon>Methanobacteriota</taxon>
        <taxon>Stenosarchaea group</taxon>
        <taxon>Methanomicrobia</taxon>
        <taxon>Methanosarcinales</taxon>
        <taxon>ANME-2 cluster</taxon>
        <taxon>Candidatus Methanogasteraceae</taxon>
        <taxon>Candidatus Methanogaster</taxon>
    </lineage>
</organism>